<feature type="compositionally biased region" description="Basic and acidic residues" evidence="1">
    <location>
        <begin position="1"/>
        <end position="14"/>
    </location>
</feature>
<evidence type="ECO:0000256" key="1">
    <source>
        <dbReference type="SAM" id="MobiDB-lite"/>
    </source>
</evidence>
<evidence type="ECO:0000313" key="3">
    <source>
        <dbReference type="Proteomes" id="UP001596037"/>
    </source>
</evidence>
<organism evidence="2 3">
    <name type="scientific">Caenimonas terrae</name>
    <dbReference type="NCBI Taxonomy" id="696074"/>
    <lineage>
        <taxon>Bacteria</taxon>
        <taxon>Pseudomonadati</taxon>
        <taxon>Pseudomonadota</taxon>
        <taxon>Betaproteobacteria</taxon>
        <taxon>Burkholderiales</taxon>
        <taxon>Comamonadaceae</taxon>
        <taxon>Caenimonas</taxon>
    </lineage>
</organism>
<dbReference type="EMBL" id="JBHSMF010000002">
    <property type="protein sequence ID" value="MFC5496281.1"/>
    <property type="molecule type" value="Genomic_DNA"/>
</dbReference>
<protein>
    <submittedName>
        <fullName evidence="2">Uncharacterized protein</fullName>
    </submittedName>
</protein>
<comment type="caution">
    <text evidence="2">The sequence shown here is derived from an EMBL/GenBank/DDBJ whole genome shotgun (WGS) entry which is preliminary data.</text>
</comment>
<reference evidence="3" key="1">
    <citation type="journal article" date="2019" name="Int. J. Syst. Evol. Microbiol.">
        <title>The Global Catalogue of Microorganisms (GCM) 10K type strain sequencing project: providing services to taxonomists for standard genome sequencing and annotation.</title>
        <authorList>
            <consortium name="The Broad Institute Genomics Platform"/>
            <consortium name="The Broad Institute Genome Sequencing Center for Infectious Disease"/>
            <person name="Wu L."/>
            <person name="Ma J."/>
        </authorList>
    </citation>
    <scope>NUCLEOTIDE SEQUENCE [LARGE SCALE GENOMIC DNA]</scope>
    <source>
        <strain evidence="3">CCUG 57401</strain>
    </source>
</reference>
<sequence>MKSEANTKSAHIDTAEPAQQAGQARKFRRPRAGAAIPVSSRPALALPHPMELFGDGFKVHLSTGVTFSPDTLARAVLDKGLAAAIRDGLPLHYQSLRKLLYIARGEHTPTSTTKKLLALQFEGILDRQDLERALAGESVPAAAASDWLTLLKGLQGDGGVLAQIASCLAACDAHVLEFVAPLALQSGREAAGAHLDALFGEERSAWQALNPRLLTHVIVLVEVALKTLAWLECRLEPGPAGRDRQRSGVDGLLAPDGRPMGNWLFEVCEASGCRDLGRLSQELLRRGSRHLKRPISHGLLRRWSSPKSGVMPRVAVLPVLAGVDLQTQVRRLESRYDVARFFTFLCDLLRAATVGEPRPSWEEVQAQVRSRYAQAYRLQVLHSSE</sequence>
<proteinExistence type="predicted"/>
<keyword evidence="3" id="KW-1185">Reference proteome</keyword>
<name>A0ABW0N7M4_9BURK</name>
<dbReference type="Proteomes" id="UP001596037">
    <property type="component" value="Unassembled WGS sequence"/>
</dbReference>
<gene>
    <name evidence="2" type="ORF">ACFPOE_01925</name>
</gene>
<accession>A0ABW0N7M4</accession>
<evidence type="ECO:0000313" key="2">
    <source>
        <dbReference type="EMBL" id="MFC5496281.1"/>
    </source>
</evidence>
<feature type="region of interest" description="Disordered" evidence="1">
    <location>
        <begin position="1"/>
        <end position="33"/>
    </location>
</feature>
<dbReference type="RefSeq" id="WP_376848307.1">
    <property type="nucleotide sequence ID" value="NZ_JBHSMF010000002.1"/>
</dbReference>